<dbReference type="RefSeq" id="WP_268918314.1">
    <property type="nucleotide sequence ID" value="NZ_JAPTMY010000036.1"/>
</dbReference>
<feature type="transmembrane region" description="Helical" evidence="1">
    <location>
        <begin position="128"/>
        <end position="160"/>
    </location>
</feature>
<keyword evidence="1" id="KW-1133">Transmembrane helix</keyword>
<accession>A0ABT4IB86</accession>
<comment type="caution">
    <text evidence="2">The sequence shown here is derived from an EMBL/GenBank/DDBJ whole genome shotgun (WGS) entry which is preliminary data.</text>
</comment>
<sequence>MSEMSGRARGRGAALLDAFTELVRIELTGVRRTWRGPVLLGAALVTGVGSPVVARLLPELLAGTLGEVAAGAVPPPVVADAWAQWVKNASSLLLVALVVVAASAIAGERGSGVAPAELAGQGPRGRSVYVLAKAVAVGLSAALAVLLSALTCAAVTAALFEGVTGPEAGRGAAAAALWGLGALVTLGLTLLVSACSRTTVLPAAVGVVLSLLGPTAAVWEPLARWSPLGLAPMASSLASSWDALSWGPVWTGGAAVVLLVAGAVLLLRRAEL</sequence>
<keyword evidence="3" id="KW-1185">Reference proteome</keyword>
<feature type="transmembrane region" description="Helical" evidence="1">
    <location>
        <begin position="172"/>
        <end position="192"/>
    </location>
</feature>
<feature type="transmembrane region" description="Helical" evidence="1">
    <location>
        <begin position="249"/>
        <end position="267"/>
    </location>
</feature>
<evidence type="ECO:0000256" key="1">
    <source>
        <dbReference type="SAM" id="Phobius"/>
    </source>
</evidence>
<evidence type="ECO:0000313" key="3">
    <source>
        <dbReference type="Proteomes" id="UP001072034"/>
    </source>
</evidence>
<dbReference type="EMBL" id="JAPTMY010000036">
    <property type="protein sequence ID" value="MCZ0859001.1"/>
    <property type="molecule type" value="Genomic_DNA"/>
</dbReference>
<keyword evidence="1" id="KW-0812">Transmembrane</keyword>
<proteinExistence type="predicted"/>
<gene>
    <name evidence="2" type="ORF">OHJ16_13220</name>
</gene>
<name>A0ABT4IB86_9ACTO</name>
<evidence type="ECO:0008006" key="4">
    <source>
        <dbReference type="Google" id="ProtNLM"/>
    </source>
</evidence>
<organism evidence="2 3">
    <name type="scientific">Actinomyces israelii</name>
    <dbReference type="NCBI Taxonomy" id="1659"/>
    <lineage>
        <taxon>Bacteria</taxon>
        <taxon>Bacillati</taxon>
        <taxon>Actinomycetota</taxon>
        <taxon>Actinomycetes</taxon>
        <taxon>Actinomycetales</taxon>
        <taxon>Actinomycetaceae</taxon>
        <taxon>Actinomyces</taxon>
    </lineage>
</organism>
<evidence type="ECO:0000313" key="2">
    <source>
        <dbReference type="EMBL" id="MCZ0859001.1"/>
    </source>
</evidence>
<keyword evidence="1" id="KW-0472">Membrane</keyword>
<reference evidence="2" key="1">
    <citation type="submission" date="2022-10" db="EMBL/GenBank/DDBJ databases">
        <title>Genome sequence of Actinomyces israelii ATCC 10048.</title>
        <authorList>
            <person name="Watt R.M."/>
            <person name="Tong W.M."/>
        </authorList>
    </citation>
    <scope>NUCLEOTIDE SEQUENCE</scope>
    <source>
        <strain evidence="2">ATCC 10048</strain>
    </source>
</reference>
<dbReference type="Proteomes" id="UP001072034">
    <property type="component" value="Unassembled WGS sequence"/>
</dbReference>
<feature type="transmembrane region" description="Helical" evidence="1">
    <location>
        <begin position="199"/>
        <end position="219"/>
    </location>
</feature>
<protein>
    <recommendedName>
        <fullName evidence="4">ABC transporter permease</fullName>
    </recommendedName>
</protein>